<dbReference type="Pfam" id="PF10017">
    <property type="entry name" value="Methyltransf_33"/>
    <property type="match status" value="1"/>
</dbReference>
<proteinExistence type="predicted"/>
<evidence type="ECO:0000256" key="1">
    <source>
        <dbReference type="ARBA" id="ARBA00022603"/>
    </source>
</evidence>
<organism evidence="4 5">
    <name type="scientific">Chitinophaga agrisoli</name>
    <dbReference type="NCBI Taxonomy" id="2607653"/>
    <lineage>
        <taxon>Bacteria</taxon>
        <taxon>Pseudomonadati</taxon>
        <taxon>Bacteroidota</taxon>
        <taxon>Chitinophagia</taxon>
        <taxon>Chitinophagales</taxon>
        <taxon>Chitinophagaceae</taxon>
        <taxon>Chitinophaga</taxon>
    </lineage>
</organism>
<keyword evidence="2 4" id="KW-0808">Transferase</keyword>
<dbReference type="PANTHER" id="PTHR43397">
    <property type="entry name" value="ERGOTHIONEINE BIOSYNTHESIS PROTEIN 1"/>
    <property type="match status" value="1"/>
</dbReference>
<evidence type="ECO:0000259" key="3">
    <source>
        <dbReference type="Pfam" id="PF10017"/>
    </source>
</evidence>
<dbReference type="InterPro" id="IPR017804">
    <property type="entry name" value="MeTrfase_EgtD-like"/>
</dbReference>
<evidence type="ECO:0000256" key="2">
    <source>
        <dbReference type="ARBA" id="ARBA00022679"/>
    </source>
</evidence>
<dbReference type="PIRSF" id="PIRSF018005">
    <property type="entry name" value="UCP018005"/>
    <property type="match status" value="1"/>
</dbReference>
<dbReference type="InterPro" id="IPR035094">
    <property type="entry name" value="EgtD"/>
</dbReference>
<dbReference type="InterPro" id="IPR029063">
    <property type="entry name" value="SAM-dependent_MTases_sf"/>
</dbReference>
<dbReference type="NCBIfam" id="TIGR03438">
    <property type="entry name" value="egtD_ergothio"/>
    <property type="match status" value="1"/>
</dbReference>
<dbReference type="SUPFAM" id="SSF53335">
    <property type="entry name" value="S-adenosyl-L-methionine-dependent methyltransferases"/>
    <property type="match status" value="1"/>
</dbReference>
<feature type="domain" description="Histidine-specific methyltransferase SAM-dependent" evidence="3">
    <location>
        <begin position="23"/>
        <end position="332"/>
    </location>
</feature>
<evidence type="ECO:0000313" key="4">
    <source>
        <dbReference type="EMBL" id="KAA2238559.1"/>
    </source>
</evidence>
<dbReference type="GO" id="GO:0052706">
    <property type="term" value="F:L-histidine N(alpha)-methyltransferase activity"/>
    <property type="evidence" value="ECO:0007669"/>
    <property type="project" value="UniProtKB-EC"/>
</dbReference>
<protein>
    <submittedName>
        <fullName evidence="4">L-histidine N(Alpha)-methyltransferase</fullName>
        <ecNumber evidence="4">2.1.1.44</ecNumber>
    </submittedName>
</protein>
<reference evidence="4 5" key="1">
    <citation type="submission" date="2019-09" db="EMBL/GenBank/DDBJ databases">
        <title>Chitinophaga ginsengihumi sp. nov., isolated from soil of ginseng rhizosphere.</title>
        <authorList>
            <person name="Lee J."/>
        </authorList>
    </citation>
    <scope>NUCLEOTIDE SEQUENCE [LARGE SCALE GENOMIC DNA]</scope>
    <source>
        <strain evidence="4 5">BN140078</strain>
    </source>
</reference>
<keyword evidence="1 4" id="KW-0489">Methyltransferase</keyword>
<reference evidence="4 5" key="2">
    <citation type="submission" date="2019-09" db="EMBL/GenBank/DDBJ databases">
        <authorList>
            <person name="Jin C."/>
        </authorList>
    </citation>
    <scope>NUCLEOTIDE SEQUENCE [LARGE SCALE GENOMIC DNA]</scope>
    <source>
        <strain evidence="4 5">BN140078</strain>
    </source>
</reference>
<dbReference type="InterPro" id="IPR051128">
    <property type="entry name" value="EgtD_Methyltrsf_superfamily"/>
</dbReference>
<dbReference type="RefSeq" id="WP_149839738.1">
    <property type="nucleotide sequence ID" value="NZ_VUOC01000004.1"/>
</dbReference>
<keyword evidence="5" id="KW-1185">Reference proteome</keyword>
<sequence>MHTTIVIPAVTDHVISREPLEIFSQDVVRGLTASPKYLESKYFYDATGDRLFQQIMQCQEYYLTNCEMEIMTEQAADIAAAITSRIKAPFDLIELGPGDATKSIHLLEQLLKTGTDYTYYPIDISANVISSLEKELPEKLPGLQLHGLNGDYFDMLQQAAALSRRPKALLLMGANIGNFTPVAARKFCRQLRSCMQPGDLLLIGFDLKKHPQIILNAYNDAAGITRAFNMNLLTRINRELQADFDLDAFEHYPVYDPGAGSCKSYLVSLADQEVHIGHADVTIQFQQYETLYMEISQKYSLEETEELALQTGFRPDGCFKDTKGWFADCVWKA</sequence>
<name>A0A5B2VJY7_9BACT</name>
<dbReference type="InterPro" id="IPR019257">
    <property type="entry name" value="MeTrfase_dom"/>
</dbReference>
<dbReference type="AlphaFoldDB" id="A0A5B2VJY7"/>
<dbReference type="EC" id="2.1.1.44" evidence="4"/>
<dbReference type="Proteomes" id="UP000324611">
    <property type="component" value="Unassembled WGS sequence"/>
</dbReference>
<dbReference type="EMBL" id="VUOC01000004">
    <property type="protein sequence ID" value="KAA2238559.1"/>
    <property type="molecule type" value="Genomic_DNA"/>
</dbReference>
<accession>A0A5B2VJY7</accession>
<dbReference type="PANTHER" id="PTHR43397:SF1">
    <property type="entry name" value="ERGOTHIONEINE BIOSYNTHESIS PROTEIN 1"/>
    <property type="match status" value="1"/>
</dbReference>
<dbReference type="Gene3D" id="3.40.50.150">
    <property type="entry name" value="Vaccinia Virus protein VP39"/>
    <property type="match status" value="1"/>
</dbReference>
<dbReference type="GO" id="GO:0032259">
    <property type="term" value="P:methylation"/>
    <property type="evidence" value="ECO:0007669"/>
    <property type="project" value="UniProtKB-KW"/>
</dbReference>
<gene>
    <name evidence="4" type="primary">egtD</name>
    <name evidence="4" type="ORF">F0L74_20255</name>
</gene>
<evidence type="ECO:0000313" key="5">
    <source>
        <dbReference type="Proteomes" id="UP000324611"/>
    </source>
</evidence>
<comment type="caution">
    <text evidence="4">The sequence shown here is derived from an EMBL/GenBank/DDBJ whole genome shotgun (WGS) entry which is preliminary data.</text>
</comment>